<dbReference type="OrthoDB" id="10260248at2759"/>
<dbReference type="SUPFAM" id="SSF53850">
    <property type="entry name" value="Periplasmic binding protein-like II"/>
    <property type="match status" value="1"/>
</dbReference>
<dbReference type="Proteomes" id="UP000772434">
    <property type="component" value="Unassembled WGS sequence"/>
</dbReference>
<dbReference type="EMBL" id="JADNRY010000003">
    <property type="protein sequence ID" value="KAF9077543.1"/>
    <property type="molecule type" value="Genomic_DNA"/>
</dbReference>
<dbReference type="AlphaFoldDB" id="A0A9P5Q8K8"/>
<reference evidence="2" key="1">
    <citation type="submission" date="2020-11" db="EMBL/GenBank/DDBJ databases">
        <authorList>
            <consortium name="DOE Joint Genome Institute"/>
            <person name="Ahrendt S."/>
            <person name="Riley R."/>
            <person name="Andreopoulos W."/>
            <person name="Labutti K."/>
            <person name="Pangilinan J."/>
            <person name="Ruiz-Duenas F.J."/>
            <person name="Barrasa J.M."/>
            <person name="Sanchez-Garcia M."/>
            <person name="Camarero S."/>
            <person name="Miyauchi S."/>
            <person name="Serrano A."/>
            <person name="Linde D."/>
            <person name="Babiker R."/>
            <person name="Drula E."/>
            <person name="Ayuso-Fernandez I."/>
            <person name="Pacheco R."/>
            <person name="Padilla G."/>
            <person name="Ferreira P."/>
            <person name="Barriuso J."/>
            <person name="Kellner H."/>
            <person name="Castanera R."/>
            <person name="Alfaro M."/>
            <person name="Ramirez L."/>
            <person name="Pisabarro A.G."/>
            <person name="Kuo A."/>
            <person name="Tritt A."/>
            <person name="Lipzen A."/>
            <person name="He G."/>
            <person name="Yan M."/>
            <person name="Ng V."/>
            <person name="Cullen D."/>
            <person name="Martin F."/>
            <person name="Rosso M.-N."/>
            <person name="Henrissat B."/>
            <person name="Hibbett D."/>
            <person name="Martinez A.T."/>
            <person name="Grigoriev I.V."/>
        </authorList>
    </citation>
    <scope>NUCLEOTIDE SEQUENCE</scope>
    <source>
        <strain evidence="2">AH 40177</strain>
    </source>
</reference>
<evidence type="ECO:0000313" key="3">
    <source>
        <dbReference type="Proteomes" id="UP000772434"/>
    </source>
</evidence>
<proteinExistence type="predicted"/>
<accession>A0A9P5Q8K8</accession>
<sequence length="329" mass="35779">MAIQPIGTVVVSTQASSPSTLTPAGTYNGGYKNAQTVRLRIGNGGAGQAGLVGELADAFIRWWCVQGPGSKSPHEAPFLVEWYLGDTTQSLSYLSTGWVDIALTYNEAAEMTLIRKGSAVERQLVFFDHFYIVGPPSNPAGLCPEDSVLDISGKIVVSGNQDILIPPDSTVRPPTRFLTRFDKSATNIKENELFIAIGQVPWALPPALWYHIYPRFPAQALHAASVLQEYTLTDRGMWLSGEKGVRDGLKVYKGKLNLGANNSTLDDHSESDDTVLLNPCSALLGASARDKQLATQFMQWLIAPDGGQKVIKEFVKNGEQLFQPRFPGV</sequence>
<name>A0A9P5Q8K8_9AGAR</name>
<keyword evidence="3" id="KW-1185">Reference proteome</keyword>
<dbReference type="Pfam" id="PF12849">
    <property type="entry name" value="PBP_like_2"/>
    <property type="match status" value="1"/>
</dbReference>
<dbReference type="PANTHER" id="PTHR37945:SF1">
    <property type="entry name" value="EXTRACELLULAR TUNGSTATE BINDING PROTEIN"/>
    <property type="match status" value="1"/>
</dbReference>
<dbReference type="PANTHER" id="PTHR37945">
    <property type="entry name" value="EXTRACELLULAR TUNGSTATE BINDING PROTEIN"/>
    <property type="match status" value="1"/>
</dbReference>
<evidence type="ECO:0000259" key="1">
    <source>
        <dbReference type="Pfam" id="PF12849"/>
    </source>
</evidence>
<gene>
    <name evidence="2" type="ORF">BDP27DRAFT_1253518</name>
</gene>
<evidence type="ECO:0000313" key="2">
    <source>
        <dbReference type="EMBL" id="KAF9077543.1"/>
    </source>
</evidence>
<dbReference type="Gene3D" id="3.40.190.10">
    <property type="entry name" value="Periplasmic binding protein-like II"/>
    <property type="match status" value="2"/>
</dbReference>
<protein>
    <recommendedName>
        <fullName evidence="1">PBP domain-containing protein</fullName>
    </recommendedName>
</protein>
<comment type="caution">
    <text evidence="2">The sequence shown here is derived from an EMBL/GenBank/DDBJ whole genome shotgun (WGS) entry which is preliminary data.</text>
</comment>
<feature type="domain" description="PBP" evidence="1">
    <location>
        <begin position="80"/>
        <end position="303"/>
    </location>
</feature>
<dbReference type="InterPro" id="IPR024370">
    <property type="entry name" value="PBP_domain"/>
</dbReference>
<dbReference type="InterPro" id="IPR052738">
    <property type="entry name" value="ABC-Tungstate_binding"/>
</dbReference>
<organism evidence="2 3">
    <name type="scientific">Rhodocollybia butyracea</name>
    <dbReference type="NCBI Taxonomy" id="206335"/>
    <lineage>
        <taxon>Eukaryota</taxon>
        <taxon>Fungi</taxon>
        <taxon>Dikarya</taxon>
        <taxon>Basidiomycota</taxon>
        <taxon>Agaricomycotina</taxon>
        <taxon>Agaricomycetes</taxon>
        <taxon>Agaricomycetidae</taxon>
        <taxon>Agaricales</taxon>
        <taxon>Marasmiineae</taxon>
        <taxon>Omphalotaceae</taxon>
        <taxon>Rhodocollybia</taxon>
    </lineage>
</organism>